<dbReference type="PANTHER" id="PTHR30419">
    <property type="entry name" value="HTH-TYPE TRANSCRIPTIONAL REGULATOR YBHD"/>
    <property type="match status" value="1"/>
</dbReference>
<dbReference type="InterPro" id="IPR036388">
    <property type="entry name" value="WH-like_DNA-bd_sf"/>
</dbReference>
<accession>A0A1C4C3U4</accession>
<dbReference type="RefSeq" id="WP_091348837.1">
    <property type="nucleotide sequence ID" value="NZ_FMAQ01000007.1"/>
</dbReference>
<dbReference type="GO" id="GO:0005829">
    <property type="term" value="C:cytosol"/>
    <property type="evidence" value="ECO:0007669"/>
    <property type="project" value="TreeGrafter"/>
</dbReference>
<dbReference type="PROSITE" id="PS50931">
    <property type="entry name" value="HTH_LYSR"/>
    <property type="match status" value="1"/>
</dbReference>
<dbReference type="SUPFAM" id="SSF46785">
    <property type="entry name" value="Winged helix' DNA-binding domain"/>
    <property type="match status" value="1"/>
</dbReference>
<protein>
    <submittedName>
        <fullName evidence="6">DNA-binding transcriptional regulator, LysR family</fullName>
    </submittedName>
</protein>
<dbReference type="CDD" id="cd08440">
    <property type="entry name" value="PBP2_LTTR_like_4"/>
    <property type="match status" value="1"/>
</dbReference>
<keyword evidence="3 6" id="KW-0238">DNA-binding</keyword>
<dbReference type="AlphaFoldDB" id="A0A1C4C3U4"/>
<evidence type="ECO:0000256" key="4">
    <source>
        <dbReference type="ARBA" id="ARBA00023163"/>
    </source>
</evidence>
<evidence type="ECO:0000256" key="2">
    <source>
        <dbReference type="ARBA" id="ARBA00023015"/>
    </source>
</evidence>
<keyword evidence="7" id="KW-1185">Reference proteome</keyword>
<organism evidence="6 7">
    <name type="scientific">Gilliamella bombicola</name>
    <dbReference type="NCBI Taxonomy" id="1798182"/>
    <lineage>
        <taxon>Bacteria</taxon>
        <taxon>Pseudomonadati</taxon>
        <taxon>Pseudomonadota</taxon>
        <taxon>Gammaproteobacteria</taxon>
        <taxon>Orbales</taxon>
        <taxon>Orbaceae</taxon>
        <taxon>Gilliamella</taxon>
    </lineage>
</organism>
<dbReference type="InterPro" id="IPR000847">
    <property type="entry name" value="LysR_HTH_N"/>
</dbReference>
<dbReference type="Proteomes" id="UP000199670">
    <property type="component" value="Unassembled WGS sequence"/>
</dbReference>
<keyword evidence="2" id="KW-0805">Transcription regulation</keyword>
<dbReference type="GO" id="GO:0003700">
    <property type="term" value="F:DNA-binding transcription factor activity"/>
    <property type="evidence" value="ECO:0007669"/>
    <property type="project" value="InterPro"/>
</dbReference>
<reference evidence="7" key="1">
    <citation type="submission" date="2016-08" db="EMBL/GenBank/DDBJ databases">
        <authorList>
            <person name="Varghese N."/>
            <person name="Submissions Spin"/>
        </authorList>
    </citation>
    <scope>NUCLEOTIDE SEQUENCE [LARGE SCALE GENOMIC DNA]</scope>
    <source>
        <strain evidence="7">R-53248</strain>
    </source>
</reference>
<dbReference type="Gene3D" id="3.40.190.290">
    <property type="match status" value="1"/>
</dbReference>
<dbReference type="PRINTS" id="PR00039">
    <property type="entry name" value="HTHLYSR"/>
</dbReference>
<dbReference type="GO" id="GO:0003677">
    <property type="term" value="F:DNA binding"/>
    <property type="evidence" value="ECO:0007669"/>
    <property type="project" value="UniProtKB-KW"/>
</dbReference>
<dbReference type="EMBL" id="FMAQ01000007">
    <property type="protein sequence ID" value="SCC13738.1"/>
    <property type="molecule type" value="Genomic_DNA"/>
</dbReference>
<dbReference type="Pfam" id="PF03466">
    <property type="entry name" value="LysR_substrate"/>
    <property type="match status" value="1"/>
</dbReference>
<dbReference type="InterPro" id="IPR036390">
    <property type="entry name" value="WH_DNA-bd_sf"/>
</dbReference>
<name>A0A1C4C3U4_9GAMM</name>
<evidence type="ECO:0000256" key="1">
    <source>
        <dbReference type="ARBA" id="ARBA00009437"/>
    </source>
</evidence>
<sequence length="295" mass="33858">MNISIKQLRAFLALAEMENFTKASELVNLSQPAFSALIATLEQEIGFRLFDRDTRKVQLNFDGFYFIELARNLVHSYDNTIENIKRYANGEEGCITVAVLPSLAVKWLPEVIAKFYVENPEIRVKILDTQWDRCLHAIIDNSADIAIAAGTPTLKDIQAELLFSDDFYLICHRQNELAKKDSVQLKDLEGQQFIAFSQGTSIRLYTDQLTQLYNIQYTMEVRQLTTMMGLIAVNQGVSITTGLTLFQFEHDNIAIIPFKDLSLKRAVYLIKKKERQLSQQAEKLYNFIKKNNIKD</sequence>
<dbReference type="PANTHER" id="PTHR30419:SF30">
    <property type="entry name" value="LYSR FAMILY TRANSCRIPTIONAL REGULATOR"/>
    <property type="match status" value="1"/>
</dbReference>
<evidence type="ECO:0000313" key="6">
    <source>
        <dbReference type="EMBL" id="SCC13738.1"/>
    </source>
</evidence>
<dbReference type="Gene3D" id="1.10.10.10">
    <property type="entry name" value="Winged helix-like DNA-binding domain superfamily/Winged helix DNA-binding domain"/>
    <property type="match status" value="1"/>
</dbReference>
<dbReference type="Pfam" id="PF00126">
    <property type="entry name" value="HTH_1"/>
    <property type="match status" value="1"/>
</dbReference>
<keyword evidence="4" id="KW-0804">Transcription</keyword>
<proteinExistence type="inferred from homology"/>
<dbReference type="InterPro" id="IPR005119">
    <property type="entry name" value="LysR_subst-bd"/>
</dbReference>
<dbReference type="STRING" id="1798182.GA0061081_10717"/>
<dbReference type="OrthoDB" id="5289754at2"/>
<feature type="domain" description="HTH lysR-type" evidence="5">
    <location>
        <begin position="3"/>
        <end position="60"/>
    </location>
</feature>
<evidence type="ECO:0000256" key="3">
    <source>
        <dbReference type="ARBA" id="ARBA00023125"/>
    </source>
</evidence>
<evidence type="ECO:0000259" key="5">
    <source>
        <dbReference type="PROSITE" id="PS50931"/>
    </source>
</evidence>
<dbReference type="InterPro" id="IPR050950">
    <property type="entry name" value="HTH-type_LysR_regulators"/>
</dbReference>
<evidence type="ECO:0000313" key="7">
    <source>
        <dbReference type="Proteomes" id="UP000199670"/>
    </source>
</evidence>
<dbReference type="SUPFAM" id="SSF53850">
    <property type="entry name" value="Periplasmic binding protein-like II"/>
    <property type="match status" value="1"/>
</dbReference>
<comment type="similarity">
    <text evidence="1">Belongs to the LysR transcriptional regulatory family.</text>
</comment>
<gene>
    <name evidence="6" type="ORF">GA0061081_10717</name>
</gene>